<accession>A0AAV1W9E4</accession>
<keyword evidence="9" id="KW-1185">Reference proteome</keyword>
<evidence type="ECO:0000256" key="3">
    <source>
        <dbReference type="ARBA" id="ARBA00022692"/>
    </source>
</evidence>
<evidence type="ECO:0000256" key="7">
    <source>
        <dbReference type="ARBA" id="ARBA00023265"/>
    </source>
</evidence>
<dbReference type="PANTHER" id="PTHR31942">
    <property type="entry name" value="MLO-LIKE PROTEIN 1"/>
    <property type="match status" value="1"/>
</dbReference>
<evidence type="ECO:0000256" key="5">
    <source>
        <dbReference type="ARBA" id="ARBA00022989"/>
    </source>
</evidence>
<keyword evidence="5" id="KW-1133">Transmembrane helix</keyword>
<keyword evidence="3" id="KW-0812">Transmembrane</keyword>
<gene>
    <name evidence="8" type="ORF">LLUT_LOCUS6991</name>
</gene>
<dbReference type="EMBL" id="CAXHTB010000004">
    <property type="protein sequence ID" value="CAL0305931.1"/>
    <property type="molecule type" value="Genomic_DNA"/>
</dbReference>
<evidence type="ECO:0000313" key="9">
    <source>
        <dbReference type="Proteomes" id="UP001497480"/>
    </source>
</evidence>
<dbReference type="AlphaFoldDB" id="A0AAV1W9E4"/>
<keyword evidence="7" id="KW-0568">Pathogenesis-related protein</keyword>
<dbReference type="Proteomes" id="UP001497480">
    <property type="component" value="Unassembled WGS sequence"/>
</dbReference>
<evidence type="ECO:0000256" key="1">
    <source>
        <dbReference type="ARBA" id="ARBA00004141"/>
    </source>
</evidence>
<evidence type="ECO:0000256" key="6">
    <source>
        <dbReference type="ARBA" id="ARBA00023136"/>
    </source>
</evidence>
<comment type="similarity">
    <text evidence="2">Belongs to the MLO family.</text>
</comment>
<keyword evidence="6" id="KW-0472">Membrane</keyword>
<keyword evidence="4" id="KW-0611">Plant defense</keyword>
<reference evidence="8 9" key="1">
    <citation type="submission" date="2024-03" db="EMBL/GenBank/DDBJ databases">
        <authorList>
            <person name="Martinez-Hernandez J."/>
        </authorList>
    </citation>
    <scope>NUCLEOTIDE SEQUENCE [LARGE SCALE GENOMIC DNA]</scope>
</reference>
<protein>
    <submittedName>
        <fullName evidence="8">Uncharacterized protein</fullName>
    </submittedName>
</protein>
<dbReference type="InterPro" id="IPR004326">
    <property type="entry name" value="Mlo"/>
</dbReference>
<evidence type="ECO:0000313" key="8">
    <source>
        <dbReference type="EMBL" id="CAL0305931.1"/>
    </source>
</evidence>
<organism evidence="8 9">
    <name type="scientific">Lupinus luteus</name>
    <name type="common">European yellow lupine</name>
    <dbReference type="NCBI Taxonomy" id="3873"/>
    <lineage>
        <taxon>Eukaryota</taxon>
        <taxon>Viridiplantae</taxon>
        <taxon>Streptophyta</taxon>
        <taxon>Embryophyta</taxon>
        <taxon>Tracheophyta</taxon>
        <taxon>Spermatophyta</taxon>
        <taxon>Magnoliopsida</taxon>
        <taxon>eudicotyledons</taxon>
        <taxon>Gunneridae</taxon>
        <taxon>Pentapetalae</taxon>
        <taxon>rosids</taxon>
        <taxon>fabids</taxon>
        <taxon>Fabales</taxon>
        <taxon>Fabaceae</taxon>
        <taxon>Papilionoideae</taxon>
        <taxon>50 kb inversion clade</taxon>
        <taxon>genistoids sensu lato</taxon>
        <taxon>core genistoids</taxon>
        <taxon>Genisteae</taxon>
        <taxon>Lupinus</taxon>
    </lineage>
</organism>
<dbReference type="PANTHER" id="PTHR31942:SF52">
    <property type="entry name" value="MLO-LIKE PROTEIN 1"/>
    <property type="match status" value="1"/>
</dbReference>
<comment type="caution">
    <text evidence="8">The sequence shown here is derived from an EMBL/GenBank/DDBJ whole genome shotgun (WGS) entry which is preliminary data.</text>
</comment>
<sequence length="136" mass="16475">MPYSCGLPLPILCYFLSAIFFNYFNRFLIIFCFFQLSLFKQFYGSVTKSDYVTLRLGFIMIHCRGNPKFNFHKYMISALEDDFRQYFGISSLCNKNDFQCEDIRLVELSSWRHMNKQKIEELILFNHERWKVKDRV</sequence>
<name>A0AAV1W9E4_LUPLU</name>
<dbReference type="GO" id="GO:0016020">
    <property type="term" value="C:membrane"/>
    <property type="evidence" value="ECO:0007669"/>
    <property type="project" value="UniProtKB-SubCell"/>
</dbReference>
<proteinExistence type="inferred from homology"/>
<dbReference type="Pfam" id="PF03094">
    <property type="entry name" value="Mlo"/>
    <property type="match status" value="1"/>
</dbReference>
<evidence type="ECO:0000256" key="2">
    <source>
        <dbReference type="ARBA" id="ARBA00006574"/>
    </source>
</evidence>
<comment type="subcellular location">
    <subcellularLocation>
        <location evidence="1">Membrane</location>
        <topology evidence="1">Multi-pass membrane protein</topology>
    </subcellularLocation>
</comment>
<evidence type="ECO:0000256" key="4">
    <source>
        <dbReference type="ARBA" id="ARBA00022821"/>
    </source>
</evidence>
<dbReference type="GO" id="GO:0006952">
    <property type="term" value="P:defense response"/>
    <property type="evidence" value="ECO:0007669"/>
    <property type="project" value="UniProtKB-KW"/>
</dbReference>